<accession>A0A0F7EW04</accession>
<protein>
    <submittedName>
        <fullName evidence="9">LysA</fullName>
        <ecNumber evidence="9">4.1.1.20</ecNumber>
    </submittedName>
</protein>
<feature type="active site" description="Proton donor" evidence="5">
    <location>
        <position position="358"/>
    </location>
</feature>
<dbReference type="Pfam" id="PF00278">
    <property type="entry name" value="Orn_DAP_Arg_deC"/>
    <property type="match status" value="1"/>
</dbReference>
<dbReference type="PRINTS" id="PR01181">
    <property type="entry name" value="DAPDCRBXLASE"/>
</dbReference>
<evidence type="ECO:0000256" key="6">
    <source>
        <dbReference type="RuleBase" id="RU003737"/>
    </source>
</evidence>
<name>A0A0F7EW04_9DINO</name>
<evidence type="ECO:0000256" key="2">
    <source>
        <dbReference type="ARBA" id="ARBA00022793"/>
    </source>
</evidence>
<organism evidence="9">
    <name type="scientific">Hematodinium sp. SG-2015</name>
    <dbReference type="NCBI Taxonomy" id="1649283"/>
    <lineage>
        <taxon>Eukaryota</taxon>
        <taxon>Sar</taxon>
        <taxon>Alveolata</taxon>
        <taxon>Dinophyceae</taxon>
        <taxon>Syndiniales</taxon>
        <taxon>Syndiniaceae</taxon>
        <taxon>Hematodinium</taxon>
    </lineage>
</organism>
<dbReference type="EMBL" id="KP739902">
    <property type="protein sequence ID" value="AKG25429.1"/>
    <property type="molecule type" value="mRNA"/>
</dbReference>
<evidence type="ECO:0000256" key="3">
    <source>
        <dbReference type="ARBA" id="ARBA00022898"/>
    </source>
</evidence>
<evidence type="ECO:0000256" key="1">
    <source>
        <dbReference type="ARBA" id="ARBA00001933"/>
    </source>
</evidence>
<dbReference type="SUPFAM" id="SSF50621">
    <property type="entry name" value="Alanine racemase C-terminal domain-like"/>
    <property type="match status" value="1"/>
</dbReference>
<dbReference type="InterPro" id="IPR029066">
    <property type="entry name" value="PLP-binding_barrel"/>
</dbReference>
<dbReference type="SUPFAM" id="SSF51419">
    <property type="entry name" value="PLP-binding barrel"/>
    <property type="match status" value="1"/>
</dbReference>
<dbReference type="EC" id="4.1.1.20" evidence="9"/>
<keyword evidence="4 9" id="KW-0456">Lyase</keyword>
<dbReference type="Gene3D" id="3.20.20.10">
    <property type="entry name" value="Alanine racemase"/>
    <property type="match status" value="1"/>
</dbReference>
<dbReference type="PANTHER" id="PTHR43727:SF2">
    <property type="entry name" value="GROUP IV DECARBOXYLASE"/>
    <property type="match status" value="1"/>
</dbReference>
<reference evidence="9" key="1">
    <citation type="journal article" date="2015" name="Proc. Natl. Acad. Sci. U.S.A.">
        <title>Endosymbiosis undone by stepwise elimination of the plastid in a parasitic dinoflagellate.</title>
        <authorList>
            <person name="Gornik S.G."/>
            <person name="Febrimarsa"/>
            <person name="Cassin A.M."/>
            <person name="MacRae J.I."/>
            <person name="Ramaprasad A."/>
            <person name="Rchiad Z."/>
            <person name="McConville M.J."/>
            <person name="Bacic A."/>
            <person name="McFadden G.I."/>
            <person name="Pain A."/>
            <person name="Waller R.F."/>
        </authorList>
    </citation>
    <scope>NUCLEOTIDE SEQUENCE</scope>
</reference>
<feature type="domain" description="Orn/DAP/Arg decarboxylase 2 N-terminal" evidence="8">
    <location>
        <begin position="35"/>
        <end position="277"/>
    </location>
</feature>
<dbReference type="PRINTS" id="PR01179">
    <property type="entry name" value="ODADCRBXLASE"/>
</dbReference>
<feature type="modified residue" description="N6-(pyridoxal phosphate)lysine" evidence="5">
    <location>
        <position position="55"/>
    </location>
</feature>
<dbReference type="PANTHER" id="PTHR43727">
    <property type="entry name" value="DIAMINOPIMELATE DECARBOXYLASE"/>
    <property type="match status" value="1"/>
</dbReference>
<keyword evidence="3 5" id="KW-0663">Pyridoxal phosphate</keyword>
<dbReference type="GO" id="GO:0009089">
    <property type="term" value="P:lysine biosynthetic process via diaminopimelate"/>
    <property type="evidence" value="ECO:0007669"/>
    <property type="project" value="InterPro"/>
</dbReference>
<evidence type="ECO:0000313" key="9">
    <source>
        <dbReference type="EMBL" id="AKG25429.1"/>
    </source>
</evidence>
<dbReference type="FunFam" id="3.20.20.10:FF:000003">
    <property type="entry name" value="Diaminopimelate decarboxylase"/>
    <property type="match status" value="1"/>
</dbReference>
<proteinExistence type="evidence at transcript level"/>
<dbReference type="Pfam" id="PF02784">
    <property type="entry name" value="Orn_Arg_deC_N"/>
    <property type="match status" value="1"/>
</dbReference>
<dbReference type="AlphaFoldDB" id="A0A0F7EW04"/>
<evidence type="ECO:0000256" key="5">
    <source>
        <dbReference type="PIRSR" id="PIRSR600183-50"/>
    </source>
</evidence>
<dbReference type="InterPro" id="IPR022643">
    <property type="entry name" value="De-COase2_C"/>
</dbReference>
<keyword evidence="2" id="KW-0210">Decarboxylase</keyword>
<evidence type="ECO:0000256" key="4">
    <source>
        <dbReference type="ARBA" id="ARBA00023239"/>
    </source>
</evidence>
<dbReference type="InterPro" id="IPR009006">
    <property type="entry name" value="Ala_racemase/Decarboxylase_C"/>
</dbReference>
<dbReference type="Gene3D" id="2.40.37.10">
    <property type="entry name" value="Lyase, Ornithine Decarboxylase, Chain A, domain 1"/>
    <property type="match status" value="1"/>
</dbReference>
<comment type="similarity">
    <text evidence="6">Belongs to the Orn/Lys/Arg decarboxylase class-II family.</text>
</comment>
<evidence type="ECO:0000259" key="7">
    <source>
        <dbReference type="Pfam" id="PF00278"/>
    </source>
</evidence>
<dbReference type="GO" id="GO:0008836">
    <property type="term" value="F:diaminopimelate decarboxylase activity"/>
    <property type="evidence" value="ECO:0007669"/>
    <property type="project" value="UniProtKB-EC"/>
</dbReference>
<feature type="domain" description="Orn/DAP/Arg decarboxylase 2 C-terminal" evidence="7">
    <location>
        <begin position="279"/>
        <end position="386"/>
    </location>
</feature>
<sequence>MSKELIIPAEETLALAEKLPTPFHIYHEGQMRETARKMKAAYSWAPNYRNYFAVKATPNPTIVKILVEEGMGTDCSSLAELMISEALGLRGEQIMFTSNNTPLIEYTKAKELGAIINFDDITQIEYVKENLGLPDLVCFRYNPGESTTYGNVIIGVPQEAKFGLTREQIFKAVAYCKEHGVTRFGMHTMVVSNCIDAEELKQTAKMIFGLVKEIKQRLSVDIEFCNLGGGIGVAYKLQDTPPDFSVIATGIREHYEEILVPCGLKPNVVTECGRCVTGPAGALVTRVIHRKKTYKNYVGVDACMADLMRPSLYGSYHHITILPNEKPVAGLASRKDLPPSVDMQKGKEDVYDVVGSLCENNDKLAVDRSLSPMPRPGDVAVIHDAGAHGHAMGFNYNGKLRSAEYLYRGKDDVVEIRRRETYDNLFATLPNGAKAIALDPPAKKRRTDE</sequence>
<comment type="cofactor">
    <cofactor evidence="1 5">
        <name>pyridoxal 5'-phosphate</name>
        <dbReference type="ChEBI" id="CHEBI:597326"/>
    </cofactor>
</comment>
<evidence type="ECO:0000259" key="8">
    <source>
        <dbReference type="Pfam" id="PF02784"/>
    </source>
</evidence>
<dbReference type="InterPro" id="IPR022644">
    <property type="entry name" value="De-COase2_N"/>
</dbReference>
<dbReference type="InterPro" id="IPR002986">
    <property type="entry name" value="DAP_deCOOHase_LysA"/>
</dbReference>
<dbReference type="InterPro" id="IPR000183">
    <property type="entry name" value="Orn/DAP/Arg_de-COase"/>
</dbReference>
<dbReference type="CDD" id="cd06828">
    <property type="entry name" value="PLPDE_III_DapDC"/>
    <property type="match status" value="1"/>
</dbReference>